<feature type="compositionally biased region" description="Low complexity" evidence="1">
    <location>
        <begin position="24"/>
        <end position="46"/>
    </location>
</feature>
<dbReference type="Gramene" id="EOX97202">
    <property type="protein sequence ID" value="EOX97202"/>
    <property type="gene ID" value="TCM_006291"/>
</dbReference>
<protein>
    <submittedName>
        <fullName evidence="2">Uncharacterized protein</fullName>
    </submittedName>
</protein>
<dbReference type="OMA" id="VDKWRTE"/>
<sequence>MSGLVDKWRTELAKLREKGQTLFSSGSSPAAASGVESGQVVQQQQERSSNGLMQVFVTRVMCSEGSVSMLVHCFSP</sequence>
<dbReference type="Proteomes" id="UP000026915">
    <property type="component" value="Chromosome 2"/>
</dbReference>
<dbReference type="eggNOG" id="ENOG502SE9R">
    <property type="taxonomic scope" value="Eukaryota"/>
</dbReference>
<evidence type="ECO:0000256" key="1">
    <source>
        <dbReference type="SAM" id="MobiDB-lite"/>
    </source>
</evidence>
<dbReference type="HOGENOM" id="CLU_2594597_0_0_1"/>
<name>A0A061DXV0_THECC</name>
<dbReference type="AlphaFoldDB" id="A0A061DXV0"/>
<accession>A0A061DXV0</accession>
<gene>
    <name evidence="2" type="ORF">TCM_006291</name>
</gene>
<reference evidence="2 3" key="1">
    <citation type="journal article" date="2013" name="Genome Biol.">
        <title>The genome sequence of the most widely cultivated cacao type and its use to identify candidate genes regulating pod color.</title>
        <authorList>
            <person name="Motamayor J.C."/>
            <person name="Mockaitis K."/>
            <person name="Schmutz J."/>
            <person name="Haiminen N."/>
            <person name="Iii D.L."/>
            <person name="Cornejo O."/>
            <person name="Findley S.D."/>
            <person name="Zheng P."/>
            <person name="Utro F."/>
            <person name="Royaert S."/>
            <person name="Saski C."/>
            <person name="Jenkins J."/>
            <person name="Podicheti R."/>
            <person name="Zhao M."/>
            <person name="Scheffler B.E."/>
            <person name="Stack J.C."/>
            <person name="Feltus F.A."/>
            <person name="Mustiga G.M."/>
            <person name="Amores F."/>
            <person name="Phillips W."/>
            <person name="Marelli J.P."/>
            <person name="May G.D."/>
            <person name="Shapiro H."/>
            <person name="Ma J."/>
            <person name="Bustamante C.D."/>
            <person name="Schnell R.J."/>
            <person name="Main D."/>
            <person name="Gilbert D."/>
            <person name="Parida L."/>
            <person name="Kuhn D.N."/>
        </authorList>
    </citation>
    <scope>NUCLEOTIDE SEQUENCE [LARGE SCALE GENOMIC DNA]</scope>
    <source>
        <strain evidence="3">cv. Matina 1-6</strain>
    </source>
</reference>
<evidence type="ECO:0000313" key="3">
    <source>
        <dbReference type="Proteomes" id="UP000026915"/>
    </source>
</evidence>
<organism evidence="2 3">
    <name type="scientific">Theobroma cacao</name>
    <name type="common">Cacao</name>
    <name type="synonym">Cocoa</name>
    <dbReference type="NCBI Taxonomy" id="3641"/>
    <lineage>
        <taxon>Eukaryota</taxon>
        <taxon>Viridiplantae</taxon>
        <taxon>Streptophyta</taxon>
        <taxon>Embryophyta</taxon>
        <taxon>Tracheophyta</taxon>
        <taxon>Spermatophyta</taxon>
        <taxon>Magnoliopsida</taxon>
        <taxon>eudicotyledons</taxon>
        <taxon>Gunneridae</taxon>
        <taxon>Pentapetalae</taxon>
        <taxon>rosids</taxon>
        <taxon>malvids</taxon>
        <taxon>Malvales</taxon>
        <taxon>Malvaceae</taxon>
        <taxon>Byttnerioideae</taxon>
        <taxon>Theobroma</taxon>
    </lineage>
</organism>
<feature type="region of interest" description="Disordered" evidence="1">
    <location>
        <begin position="20"/>
        <end position="48"/>
    </location>
</feature>
<evidence type="ECO:0000313" key="2">
    <source>
        <dbReference type="EMBL" id="EOX97202.1"/>
    </source>
</evidence>
<proteinExistence type="predicted"/>
<dbReference type="PANTHER" id="PTHR38222">
    <property type="entry name" value="TFIIS N-TERMINAL DOMAIN-CONTAINING PROTEIN"/>
    <property type="match status" value="1"/>
</dbReference>
<dbReference type="InParanoid" id="A0A061DXV0"/>
<dbReference type="PANTHER" id="PTHR38222:SF1">
    <property type="entry name" value="TFIIS N-TERMINAL DOMAIN-CONTAINING PROTEIN"/>
    <property type="match status" value="1"/>
</dbReference>
<keyword evidence="3" id="KW-1185">Reference proteome</keyword>
<dbReference type="EMBL" id="CM001880">
    <property type="protein sequence ID" value="EOX97202.1"/>
    <property type="molecule type" value="Genomic_DNA"/>
</dbReference>